<feature type="domain" description="DUF6438" evidence="2">
    <location>
        <begin position="46"/>
        <end position="165"/>
    </location>
</feature>
<keyword evidence="4" id="KW-1185">Reference proteome</keyword>
<keyword evidence="1" id="KW-0732">Signal</keyword>
<feature type="signal peptide" evidence="1">
    <location>
        <begin position="1"/>
        <end position="29"/>
    </location>
</feature>
<dbReference type="PROSITE" id="PS51257">
    <property type="entry name" value="PROKAR_LIPOPROTEIN"/>
    <property type="match status" value="1"/>
</dbReference>
<sequence length="178" mass="18631">MIRSARTLAAAAVLLASAAGCQPASPAPAALPDGTGSASAGAAVDSLTLTRTRCYGFCPAYRVVLRPSGEVRFQQTWPDSLPEHRGTITPAQFNALVAGADATGFWTLPTLMAEDPAVCGMRRTDSPTTVVGVFGAARSHLVEDYSGCSREPAALRAWEARIDSVAGVSRWVVTPRSR</sequence>
<name>A0A841H361_9BACT</name>
<dbReference type="InterPro" id="IPR045497">
    <property type="entry name" value="DUF6438"/>
</dbReference>
<gene>
    <name evidence="3" type="ORF">HNQ61_004070</name>
</gene>
<dbReference type="Pfam" id="PF20033">
    <property type="entry name" value="DUF6438"/>
    <property type="match status" value="1"/>
</dbReference>
<reference evidence="3 4" key="1">
    <citation type="submission" date="2020-08" db="EMBL/GenBank/DDBJ databases">
        <title>Genomic Encyclopedia of Type Strains, Phase IV (KMG-IV): sequencing the most valuable type-strain genomes for metagenomic binning, comparative biology and taxonomic classification.</title>
        <authorList>
            <person name="Goeker M."/>
        </authorList>
    </citation>
    <scope>NUCLEOTIDE SEQUENCE [LARGE SCALE GENOMIC DNA]</scope>
    <source>
        <strain evidence="3 4">DSM 29007</strain>
    </source>
</reference>
<evidence type="ECO:0000313" key="3">
    <source>
        <dbReference type="EMBL" id="MBB6072408.1"/>
    </source>
</evidence>
<dbReference type="EMBL" id="JACHIA010000015">
    <property type="protein sequence ID" value="MBB6072408.1"/>
    <property type="molecule type" value="Genomic_DNA"/>
</dbReference>
<dbReference type="RefSeq" id="WP_170038379.1">
    <property type="nucleotide sequence ID" value="NZ_JABDTL010000002.1"/>
</dbReference>
<evidence type="ECO:0000313" key="4">
    <source>
        <dbReference type="Proteomes" id="UP000582837"/>
    </source>
</evidence>
<organism evidence="3 4">
    <name type="scientific">Longimicrobium terrae</name>
    <dbReference type="NCBI Taxonomy" id="1639882"/>
    <lineage>
        <taxon>Bacteria</taxon>
        <taxon>Pseudomonadati</taxon>
        <taxon>Gemmatimonadota</taxon>
        <taxon>Longimicrobiia</taxon>
        <taxon>Longimicrobiales</taxon>
        <taxon>Longimicrobiaceae</taxon>
        <taxon>Longimicrobium</taxon>
    </lineage>
</organism>
<comment type="caution">
    <text evidence="3">The sequence shown here is derived from an EMBL/GenBank/DDBJ whole genome shotgun (WGS) entry which is preliminary data.</text>
</comment>
<evidence type="ECO:0000259" key="2">
    <source>
        <dbReference type="Pfam" id="PF20033"/>
    </source>
</evidence>
<accession>A0A841H361</accession>
<dbReference type="Proteomes" id="UP000582837">
    <property type="component" value="Unassembled WGS sequence"/>
</dbReference>
<feature type="chain" id="PRO_5032541673" description="DUF6438 domain-containing protein" evidence="1">
    <location>
        <begin position="30"/>
        <end position="178"/>
    </location>
</feature>
<protein>
    <recommendedName>
        <fullName evidence="2">DUF6438 domain-containing protein</fullName>
    </recommendedName>
</protein>
<dbReference type="AlphaFoldDB" id="A0A841H361"/>
<evidence type="ECO:0000256" key="1">
    <source>
        <dbReference type="SAM" id="SignalP"/>
    </source>
</evidence>
<proteinExistence type="predicted"/>